<reference evidence="1 2" key="1">
    <citation type="submission" date="2021-04" db="EMBL/GenBank/DDBJ databases">
        <authorList>
            <person name="Bliznina A."/>
        </authorList>
    </citation>
    <scope>NUCLEOTIDE SEQUENCE [LARGE SCALE GENOMIC DNA]</scope>
</reference>
<gene>
    <name evidence="1" type="ORF">OKIOD_LOCUS8801</name>
</gene>
<evidence type="ECO:0000313" key="2">
    <source>
        <dbReference type="Proteomes" id="UP001158576"/>
    </source>
</evidence>
<proteinExistence type="predicted"/>
<dbReference type="EMBL" id="OU015566">
    <property type="protein sequence ID" value="CAG5101863.1"/>
    <property type="molecule type" value="Genomic_DNA"/>
</dbReference>
<keyword evidence="2" id="KW-1185">Reference proteome</keyword>
<evidence type="ECO:0000313" key="1">
    <source>
        <dbReference type="EMBL" id="CAG5101863.1"/>
    </source>
</evidence>
<name>A0ABN7SIK5_OIKDI</name>
<accession>A0ABN7SIK5</accession>
<protein>
    <submittedName>
        <fullName evidence="1">Oidioi.mRNA.OKI2018_I69.chr1.g36.t1.cds</fullName>
    </submittedName>
</protein>
<sequence length="349" mass="39910">MAKRKRLENLSVQFAKAKDQKTLLRVQKVLDEYEGWNIKGFLFGFKENGDYSGYARCEVKIHITRNHELVFSDPFTAAKTKKNTKQIPEAAVTRIKKYNSYLVSAKNLSQSYFDCDIVSKRDEILLESLGFDPQEAIKLKSSRYFIAKEANIAAEEMVVYISENVPFFIEKGHCGLQVDHKAMINKTSDFQDQAYCIALTLTLGSVTVVYPLIFEAVDSTSSEESIPIFEQTLEITENLPTFEQVGIELEKLAVPKKNEDGEFEEDFEIREYKEIFARSCFIKLMFFMAGKAYVSESIGEVEGKESSRVLGATKAAVFVYWPTHKCNLYKLIGHMEKSSDYFFGKIPKF</sequence>
<dbReference type="Proteomes" id="UP001158576">
    <property type="component" value="Chromosome 1"/>
</dbReference>
<organism evidence="1 2">
    <name type="scientific">Oikopleura dioica</name>
    <name type="common">Tunicate</name>
    <dbReference type="NCBI Taxonomy" id="34765"/>
    <lineage>
        <taxon>Eukaryota</taxon>
        <taxon>Metazoa</taxon>
        <taxon>Chordata</taxon>
        <taxon>Tunicata</taxon>
        <taxon>Appendicularia</taxon>
        <taxon>Copelata</taxon>
        <taxon>Oikopleuridae</taxon>
        <taxon>Oikopleura</taxon>
    </lineage>
</organism>